<sequence>MVTGNLRNIYKHLLIPSFPIPSLSQPFWSTCLRQTPRRAPICLFGTRILTAGSM</sequence>
<proteinExistence type="predicted"/>
<dbReference type="EMBL" id="GBRH01262577">
    <property type="protein sequence ID" value="JAD35318.1"/>
    <property type="molecule type" value="Transcribed_RNA"/>
</dbReference>
<reference evidence="1" key="2">
    <citation type="journal article" date="2015" name="Data Brief">
        <title>Shoot transcriptome of the giant reed, Arundo donax.</title>
        <authorList>
            <person name="Barrero R.A."/>
            <person name="Guerrero F.D."/>
            <person name="Moolhuijzen P."/>
            <person name="Goolsby J.A."/>
            <person name="Tidwell J."/>
            <person name="Bellgard S.E."/>
            <person name="Bellgard M.I."/>
        </authorList>
    </citation>
    <scope>NUCLEOTIDE SEQUENCE</scope>
    <source>
        <tissue evidence="1">Shoot tissue taken approximately 20 cm above the soil surface</tissue>
    </source>
</reference>
<name>A0A0A8ZCB2_ARUDO</name>
<dbReference type="AlphaFoldDB" id="A0A0A8ZCB2"/>
<organism evidence="1">
    <name type="scientific">Arundo donax</name>
    <name type="common">Giant reed</name>
    <name type="synonym">Donax arundinaceus</name>
    <dbReference type="NCBI Taxonomy" id="35708"/>
    <lineage>
        <taxon>Eukaryota</taxon>
        <taxon>Viridiplantae</taxon>
        <taxon>Streptophyta</taxon>
        <taxon>Embryophyta</taxon>
        <taxon>Tracheophyta</taxon>
        <taxon>Spermatophyta</taxon>
        <taxon>Magnoliopsida</taxon>
        <taxon>Liliopsida</taxon>
        <taxon>Poales</taxon>
        <taxon>Poaceae</taxon>
        <taxon>PACMAD clade</taxon>
        <taxon>Arundinoideae</taxon>
        <taxon>Arundineae</taxon>
        <taxon>Arundo</taxon>
    </lineage>
</organism>
<evidence type="ECO:0000313" key="1">
    <source>
        <dbReference type="EMBL" id="JAD35318.1"/>
    </source>
</evidence>
<protein>
    <submittedName>
        <fullName evidence="1">Uncharacterized protein</fullName>
    </submittedName>
</protein>
<reference evidence="1" key="1">
    <citation type="submission" date="2014-09" db="EMBL/GenBank/DDBJ databases">
        <authorList>
            <person name="Magalhaes I.L.F."/>
            <person name="Oliveira U."/>
            <person name="Santos F.R."/>
            <person name="Vidigal T.H.D.A."/>
            <person name="Brescovit A.D."/>
            <person name="Santos A.J."/>
        </authorList>
    </citation>
    <scope>NUCLEOTIDE SEQUENCE</scope>
    <source>
        <tissue evidence="1">Shoot tissue taken approximately 20 cm above the soil surface</tissue>
    </source>
</reference>
<accession>A0A0A8ZCB2</accession>